<protein>
    <recommendedName>
        <fullName evidence="3">Calcineurin-like phosphoesterase domain-containing protein</fullName>
    </recommendedName>
</protein>
<keyword evidence="1" id="KW-0175">Coiled coil</keyword>
<gene>
    <name evidence="4" type="ORF">A2650_04890</name>
</gene>
<dbReference type="SUPFAM" id="SSF56300">
    <property type="entry name" value="Metallo-dependent phosphatases"/>
    <property type="match status" value="1"/>
</dbReference>
<evidence type="ECO:0000313" key="4">
    <source>
        <dbReference type="EMBL" id="OGN01864.1"/>
    </source>
</evidence>
<feature type="domain" description="Calcineurin-like phosphoesterase" evidence="3">
    <location>
        <begin position="388"/>
        <end position="546"/>
    </location>
</feature>
<accession>A0A1F8ELY0</accession>
<dbReference type="InterPro" id="IPR029052">
    <property type="entry name" value="Metallo-depent_PP-like"/>
</dbReference>
<sequence>MAKRKSSKSGEISKRKPSRAKADHKKLVTKVSKTESPESKVIQSDDAKKPEAPASVPTSTEVAVVKEKPDTTKDIEIALVISNMRVPHQDDKAIQLVLMHSKDLDPAKIFFNGDMIDYFNRSEIDRNPLRIFTGKDISAMQSEIKKRVRDQEARAQEAEKALAEEKERKPRHVKTLNDWQLERLTKWEIQERAHKKELEILFGVIKLFRDAHPNAELIWVWGCQEYYLEKRLTKYHPNLLDEIDSFCKQNKIQKVFNGTRNNTYNYGALVIGHWFRGGLSSPSGSIAHILMDEEGCSLIQGHTNRGGWACRTLQGPKPDFISGFENFSLCKRPTGKNWQLGYSVVQKEKDRRRFQVFQVPIANYGFFDGLKEYRLDPTKIGLWEKSIAFSDIHFRFEDPVALKVTLDFTEELQPDNIFVVGDVPDFPDISRFSNSPLDSLTDEDLADMTKLVLESKRQGKSKKYIKPRLQRDFERIYEFFKDLRRRCPKARIYWIYGNHDHRMQGHVEDNTPQLAGVRRPGDKGDILSLAEITKVSEFGVETVYSGKNESSMIYGDLLIGHWYKVSSKSAATARSLINAKHKSLVVPHVHRMGSCYKTLNDGTVLVGIEIGCVCRLDPDWMEYPNWQHGLAVIHKKKNSKRFYVQPIQIIDGAFLFGGKRYGRKSTAEVEVKQAAAEQKLDTQNK</sequence>
<organism evidence="4 5">
    <name type="scientific">Candidatus Yanofskybacteria bacterium RIFCSPHIGHO2_01_FULL_41_53</name>
    <dbReference type="NCBI Taxonomy" id="1802663"/>
    <lineage>
        <taxon>Bacteria</taxon>
        <taxon>Candidatus Yanofskyibacteriota</taxon>
    </lineage>
</organism>
<dbReference type="Proteomes" id="UP000177117">
    <property type="component" value="Unassembled WGS sequence"/>
</dbReference>
<dbReference type="AlphaFoldDB" id="A0A1F8ELY0"/>
<evidence type="ECO:0000259" key="3">
    <source>
        <dbReference type="Pfam" id="PF00149"/>
    </source>
</evidence>
<feature type="region of interest" description="Disordered" evidence="2">
    <location>
        <begin position="1"/>
        <end position="61"/>
    </location>
</feature>
<dbReference type="Gene3D" id="3.60.21.10">
    <property type="match status" value="1"/>
</dbReference>
<proteinExistence type="predicted"/>
<dbReference type="Pfam" id="PF00149">
    <property type="entry name" value="Metallophos"/>
    <property type="match status" value="1"/>
</dbReference>
<evidence type="ECO:0000313" key="5">
    <source>
        <dbReference type="Proteomes" id="UP000177117"/>
    </source>
</evidence>
<name>A0A1F8ELY0_9BACT</name>
<reference evidence="4 5" key="1">
    <citation type="journal article" date="2016" name="Nat. Commun.">
        <title>Thousands of microbial genomes shed light on interconnected biogeochemical processes in an aquifer system.</title>
        <authorList>
            <person name="Anantharaman K."/>
            <person name="Brown C.T."/>
            <person name="Hug L.A."/>
            <person name="Sharon I."/>
            <person name="Castelle C.J."/>
            <person name="Probst A.J."/>
            <person name="Thomas B.C."/>
            <person name="Singh A."/>
            <person name="Wilkins M.J."/>
            <person name="Karaoz U."/>
            <person name="Brodie E.L."/>
            <person name="Williams K.H."/>
            <person name="Hubbard S.S."/>
            <person name="Banfield J.F."/>
        </authorList>
    </citation>
    <scope>NUCLEOTIDE SEQUENCE [LARGE SCALE GENOMIC DNA]</scope>
</reference>
<evidence type="ECO:0000256" key="2">
    <source>
        <dbReference type="SAM" id="MobiDB-lite"/>
    </source>
</evidence>
<feature type="compositionally biased region" description="Basic residues" evidence="2">
    <location>
        <begin position="15"/>
        <end position="28"/>
    </location>
</feature>
<dbReference type="GO" id="GO:0016787">
    <property type="term" value="F:hydrolase activity"/>
    <property type="evidence" value="ECO:0007669"/>
    <property type="project" value="InterPro"/>
</dbReference>
<evidence type="ECO:0000256" key="1">
    <source>
        <dbReference type="SAM" id="Coils"/>
    </source>
</evidence>
<dbReference type="EMBL" id="MGJD01000003">
    <property type="protein sequence ID" value="OGN01864.1"/>
    <property type="molecule type" value="Genomic_DNA"/>
</dbReference>
<comment type="caution">
    <text evidence="4">The sequence shown here is derived from an EMBL/GenBank/DDBJ whole genome shotgun (WGS) entry which is preliminary data.</text>
</comment>
<feature type="compositionally biased region" description="Basic and acidic residues" evidence="2">
    <location>
        <begin position="32"/>
        <end position="51"/>
    </location>
</feature>
<dbReference type="InterPro" id="IPR004843">
    <property type="entry name" value="Calcineurin-like_PHP"/>
</dbReference>
<feature type="coiled-coil region" evidence="1">
    <location>
        <begin position="141"/>
        <end position="168"/>
    </location>
</feature>